<reference evidence="1 2" key="1">
    <citation type="submission" date="2017-11" db="EMBL/GenBank/DDBJ databases">
        <title>De-novo sequencing of pomegranate (Punica granatum L.) genome.</title>
        <authorList>
            <person name="Akparov Z."/>
            <person name="Amiraslanov A."/>
            <person name="Hajiyeva S."/>
            <person name="Abbasov M."/>
            <person name="Kaur K."/>
            <person name="Hamwieh A."/>
            <person name="Solovyev V."/>
            <person name="Salamov A."/>
            <person name="Braich B."/>
            <person name="Kosarev P."/>
            <person name="Mahmoud A."/>
            <person name="Hajiyev E."/>
            <person name="Babayeva S."/>
            <person name="Izzatullayeva V."/>
            <person name="Mammadov A."/>
            <person name="Mammadov A."/>
            <person name="Sharifova S."/>
            <person name="Ojaghi J."/>
            <person name="Eynullazada K."/>
            <person name="Bayramov B."/>
            <person name="Abdulazimova A."/>
            <person name="Shahmuradov I."/>
        </authorList>
    </citation>
    <scope>NUCLEOTIDE SEQUENCE [LARGE SCALE GENOMIC DNA]</scope>
    <source>
        <strain evidence="2">cv. AG2017</strain>
        <tissue evidence="1">Leaf</tissue>
    </source>
</reference>
<evidence type="ECO:0000313" key="2">
    <source>
        <dbReference type="Proteomes" id="UP000233551"/>
    </source>
</evidence>
<organism evidence="1 2">
    <name type="scientific">Punica granatum</name>
    <name type="common">Pomegranate</name>
    <dbReference type="NCBI Taxonomy" id="22663"/>
    <lineage>
        <taxon>Eukaryota</taxon>
        <taxon>Viridiplantae</taxon>
        <taxon>Streptophyta</taxon>
        <taxon>Embryophyta</taxon>
        <taxon>Tracheophyta</taxon>
        <taxon>Spermatophyta</taxon>
        <taxon>Magnoliopsida</taxon>
        <taxon>eudicotyledons</taxon>
        <taxon>Gunneridae</taxon>
        <taxon>Pentapetalae</taxon>
        <taxon>rosids</taxon>
        <taxon>malvids</taxon>
        <taxon>Myrtales</taxon>
        <taxon>Lythraceae</taxon>
        <taxon>Punica</taxon>
    </lineage>
</organism>
<name>A0A2I0J8L7_PUNGR</name>
<dbReference type="AlphaFoldDB" id="A0A2I0J8L7"/>
<accession>A0A2I0J8L7</accession>
<evidence type="ECO:0000313" key="1">
    <source>
        <dbReference type="EMBL" id="PKI52585.1"/>
    </source>
</evidence>
<sequence>MARAFNVRVRHCEFKPGDLVLRKSYMLCLILVTNAHTNTMDHSLIGKPSLEVRTWTLGGISFGRIFVCHMQQITVLIRVEGLKVTPTKYSTRATNRRLLPLLHHISILYQSNQRHLPCTLRNSYSTSLYNYLTFASSESIQRCLHTSSLSPPGQSDVAYITFAPFKSIPHCLHHICPLRVNPALLTYIIFPSSRSIPRCLHHLCLLRVNPALLTSPLPPPSLCNLYLLRVNPALLTYSIFASSGSISRCLHNLYLLRVNPALLTYSIFASSGSIPRCLHHLCLLWVNPALLTSPLPPRVNPALLILPLPTGSIPRFLQTPRVNPVKPSQVPFHHTPPYFSFHIFGLR</sequence>
<comment type="caution">
    <text evidence="1">The sequence shown here is derived from an EMBL/GenBank/DDBJ whole genome shotgun (WGS) entry which is preliminary data.</text>
</comment>
<keyword evidence="2" id="KW-1185">Reference proteome</keyword>
<gene>
    <name evidence="1" type="ORF">CRG98_027013</name>
</gene>
<dbReference type="EMBL" id="PGOL01001925">
    <property type="protein sequence ID" value="PKI52585.1"/>
    <property type="molecule type" value="Genomic_DNA"/>
</dbReference>
<proteinExistence type="predicted"/>
<dbReference type="Proteomes" id="UP000233551">
    <property type="component" value="Unassembled WGS sequence"/>
</dbReference>
<protein>
    <submittedName>
        <fullName evidence="1">Uncharacterized protein</fullName>
    </submittedName>
</protein>